<dbReference type="SUPFAM" id="SSF53067">
    <property type="entry name" value="Actin-like ATPase domain"/>
    <property type="match status" value="2"/>
</dbReference>
<proteinExistence type="inferred from homology"/>
<dbReference type="InterPro" id="IPR043129">
    <property type="entry name" value="ATPase_NBD"/>
</dbReference>
<protein>
    <submittedName>
        <fullName evidence="3">ROK family transcriptional regulator</fullName>
    </submittedName>
</protein>
<dbReference type="PANTHER" id="PTHR18964">
    <property type="entry name" value="ROK (REPRESSOR, ORF, KINASE) FAMILY"/>
    <property type="match status" value="1"/>
</dbReference>
<dbReference type="Gene3D" id="3.30.420.40">
    <property type="match status" value="2"/>
</dbReference>
<sequence length="424" mass="43178">MSTVPPHAGPTRPGAARLETGAPSSPGGAPSGARQATLRRSNLALVARTVHAHAEPPSRADVAAATSMTRATASRLVDELIAGGVVDEIARPATARRGRPATPLVPGARIAALGLQIDVAFLAARLVNLRGDVLAEQVVPGDFVASEPVATLRRLGAAGSRVLSELPAGVRVVGAGLALPGIVSRDEGLLLRAPNLGWTDIRPAPLLGARSLRGLPLTIGNEADLAAGTIAAVAPGRPGPRTDFLYVSGEIGIGGAVVRAGDVVGGRHGWAGEIGHVCVDPAGPTCRCGSTGCLEQYAGRHALLAAAGLPVTAPPERLRQRAQARDPAARQAISTASWALAVALASVINVFDIPTVVLGGHLAQLVSWLQPDLEDQLRTRVLSARWSPPRIVAAELRAAPGATGAAFAELAAVIADPAHWIGST</sequence>
<name>A0ABT0K3P7_9ACTN</name>
<dbReference type="Pfam" id="PF00480">
    <property type="entry name" value="ROK"/>
    <property type="match status" value="1"/>
</dbReference>
<feature type="compositionally biased region" description="Low complexity" evidence="2">
    <location>
        <begin position="21"/>
        <end position="33"/>
    </location>
</feature>
<comment type="caution">
    <text evidence="3">The sequence shown here is derived from an EMBL/GenBank/DDBJ whole genome shotgun (WGS) entry which is preliminary data.</text>
</comment>
<dbReference type="SUPFAM" id="SSF46785">
    <property type="entry name" value="Winged helix' DNA-binding domain"/>
    <property type="match status" value="1"/>
</dbReference>
<dbReference type="Proteomes" id="UP001201873">
    <property type="component" value="Unassembled WGS sequence"/>
</dbReference>
<dbReference type="InterPro" id="IPR036388">
    <property type="entry name" value="WH-like_DNA-bd_sf"/>
</dbReference>
<feature type="region of interest" description="Disordered" evidence="2">
    <location>
        <begin position="1"/>
        <end position="36"/>
    </location>
</feature>
<evidence type="ECO:0000313" key="4">
    <source>
        <dbReference type="Proteomes" id="UP001201873"/>
    </source>
</evidence>
<evidence type="ECO:0000313" key="3">
    <source>
        <dbReference type="EMBL" id="MCK9878124.1"/>
    </source>
</evidence>
<organism evidence="3 4">
    <name type="scientific">Frankia umida</name>
    <dbReference type="NCBI Taxonomy" id="573489"/>
    <lineage>
        <taxon>Bacteria</taxon>
        <taxon>Bacillati</taxon>
        <taxon>Actinomycetota</taxon>
        <taxon>Actinomycetes</taxon>
        <taxon>Frankiales</taxon>
        <taxon>Frankiaceae</taxon>
        <taxon>Frankia</taxon>
    </lineage>
</organism>
<reference evidence="3 4" key="1">
    <citation type="submission" date="2022-04" db="EMBL/GenBank/DDBJ databases">
        <title>Genome diversity in the genus Frankia.</title>
        <authorList>
            <person name="Carlos-Shanley C."/>
            <person name="Hahn D."/>
        </authorList>
    </citation>
    <scope>NUCLEOTIDE SEQUENCE [LARGE SCALE GENOMIC DNA]</scope>
    <source>
        <strain evidence="3 4">Ag45/Mut15</strain>
    </source>
</reference>
<dbReference type="EMBL" id="JALKFT010000027">
    <property type="protein sequence ID" value="MCK9878124.1"/>
    <property type="molecule type" value="Genomic_DNA"/>
</dbReference>
<evidence type="ECO:0000256" key="2">
    <source>
        <dbReference type="SAM" id="MobiDB-lite"/>
    </source>
</evidence>
<keyword evidence="4" id="KW-1185">Reference proteome</keyword>
<dbReference type="InterPro" id="IPR000600">
    <property type="entry name" value="ROK"/>
</dbReference>
<comment type="similarity">
    <text evidence="1">Belongs to the ROK (NagC/XylR) family.</text>
</comment>
<gene>
    <name evidence="3" type="ORF">MXD59_20530</name>
</gene>
<dbReference type="InterPro" id="IPR036390">
    <property type="entry name" value="WH_DNA-bd_sf"/>
</dbReference>
<dbReference type="Gene3D" id="1.10.10.10">
    <property type="entry name" value="Winged helix-like DNA-binding domain superfamily/Winged helix DNA-binding domain"/>
    <property type="match status" value="1"/>
</dbReference>
<accession>A0ABT0K3P7</accession>
<evidence type="ECO:0000256" key="1">
    <source>
        <dbReference type="ARBA" id="ARBA00006479"/>
    </source>
</evidence>
<dbReference type="PANTHER" id="PTHR18964:SF149">
    <property type="entry name" value="BIFUNCTIONAL UDP-N-ACETYLGLUCOSAMINE 2-EPIMERASE_N-ACETYLMANNOSAMINE KINASE"/>
    <property type="match status" value="1"/>
</dbReference>